<dbReference type="SUPFAM" id="SSF48403">
    <property type="entry name" value="Ankyrin repeat"/>
    <property type="match status" value="1"/>
</dbReference>
<comment type="subcellular location">
    <subcellularLocation>
        <location evidence="1">Membrane</location>
        <topology evidence="1">Multi-pass membrane protein</topology>
    </subcellularLocation>
</comment>
<dbReference type="PANTHER" id="PTHR24186:SF54">
    <property type="entry name" value="PGG DOMAIN-CONTAINING PROTEIN"/>
    <property type="match status" value="1"/>
</dbReference>
<keyword evidence="10" id="KW-1185">Reference proteome</keyword>
<keyword evidence="3" id="KW-0677">Repeat</keyword>
<dbReference type="Proteomes" id="UP000275267">
    <property type="component" value="Unassembled WGS sequence"/>
</dbReference>
<dbReference type="EMBL" id="PQIB02000015">
    <property type="protein sequence ID" value="RLM65555.1"/>
    <property type="molecule type" value="Genomic_DNA"/>
</dbReference>
<dbReference type="STRING" id="4540.A0A3L6PV64"/>
<name>A0A3L6PV64_PANMI</name>
<evidence type="ECO:0000256" key="7">
    <source>
        <dbReference type="SAM" id="Phobius"/>
    </source>
</evidence>
<dbReference type="SMART" id="SM00248">
    <property type="entry name" value="ANK"/>
    <property type="match status" value="2"/>
</dbReference>
<dbReference type="AlphaFoldDB" id="A0A3L6PV64"/>
<dbReference type="GO" id="GO:0005886">
    <property type="term" value="C:plasma membrane"/>
    <property type="evidence" value="ECO:0007669"/>
    <property type="project" value="TreeGrafter"/>
</dbReference>
<dbReference type="PANTHER" id="PTHR24186">
    <property type="entry name" value="PROTEIN PHOSPHATASE 1 REGULATORY SUBUNIT"/>
    <property type="match status" value="1"/>
</dbReference>
<evidence type="ECO:0000259" key="8">
    <source>
        <dbReference type="Pfam" id="PF13962"/>
    </source>
</evidence>
<accession>A0A3L6PV64</accession>
<protein>
    <recommendedName>
        <fullName evidence="8">PGG domain-containing protein</fullName>
    </recommendedName>
</protein>
<keyword evidence="6 7" id="KW-0472">Membrane</keyword>
<proteinExistence type="predicted"/>
<keyword evidence="4 7" id="KW-1133">Transmembrane helix</keyword>
<comment type="caution">
    <text evidence="9">The sequence shown here is derived from an EMBL/GenBank/DDBJ whole genome shotgun (WGS) entry which is preliminary data.</text>
</comment>
<organism evidence="9 10">
    <name type="scientific">Panicum miliaceum</name>
    <name type="common">Proso millet</name>
    <name type="synonym">Broomcorn millet</name>
    <dbReference type="NCBI Taxonomy" id="4540"/>
    <lineage>
        <taxon>Eukaryota</taxon>
        <taxon>Viridiplantae</taxon>
        <taxon>Streptophyta</taxon>
        <taxon>Embryophyta</taxon>
        <taxon>Tracheophyta</taxon>
        <taxon>Spermatophyta</taxon>
        <taxon>Magnoliopsida</taxon>
        <taxon>Liliopsida</taxon>
        <taxon>Poales</taxon>
        <taxon>Poaceae</taxon>
        <taxon>PACMAD clade</taxon>
        <taxon>Panicoideae</taxon>
        <taxon>Panicodae</taxon>
        <taxon>Paniceae</taxon>
        <taxon>Panicinae</taxon>
        <taxon>Panicum</taxon>
        <taxon>Panicum sect. Panicum</taxon>
    </lineage>
</organism>
<keyword evidence="5" id="KW-0040">ANK repeat</keyword>
<evidence type="ECO:0000313" key="10">
    <source>
        <dbReference type="Proteomes" id="UP000275267"/>
    </source>
</evidence>
<evidence type="ECO:0000256" key="2">
    <source>
        <dbReference type="ARBA" id="ARBA00022692"/>
    </source>
</evidence>
<reference evidence="10" key="1">
    <citation type="journal article" date="2019" name="Nat. Commun.">
        <title>The genome of broomcorn millet.</title>
        <authorList>
            <person name="Zou C."/>
            <person name="Miki D."/>
            <person name="Li D."/>
            <person name="Tang Q."/>
            <person name="Xiao L."/>
            <person name="Rajput S."/>
            <person name="Deng P."/>
            <person name="Jia W."/>
            <person name="Huang R."/>
            <person name="Zhang M."/>
            <person name="Sun Y."/>
            <person name="Hu J."/>
            <person name="Fu X."/>
            <person name="Schnable P.S."/>
            <person name="Li F."/>
            <person name="Zhang H."/>
            <person name="Feng B."/>
            <person name="Zhu X."/>
            <person name="Liu R."/>
            <person name="Schnable J.C."/>
            <person name="Zhu J.-K."/>
            <person name="Zhang H."/>
        </authorList>
    </citation>
    <scope>NUCLEOTIDE SEQUENCE [LARGE SCALE GENOMIC DNA]</scope>
</reference>
<evidence type="ECO:0000256" key="5">
    <source>
        <dbReference type="ARBA" id="ARBA00023043"/>
    </source>
</evidence>
<evidence type="ECO:0000313" key="9">
    <source>
        <dbReference type="EMBL" id="RLM65555.1"/>
    </source>
</evidence>
<evidence type="ECO:0000256" key="4">
    <source>
        <dbReference type="ARBA" id="ARBA00022989"/>
    </source>
</evidence>
<dbReference type="OrthoDB" id="303876at2759"/>
<dbReference type="Gene3D" id="1.25.40.20">
    <property type="entry name" value="Ankyrin repeat-containing domain"/>
    <property type="match status" value="1"/>
</dbReference>
<dbReference type="InterPro" id="IPR002110">
    <property type="entry name" value="Ankyrin_rpt"/>
</dbReference>
<dbReference type="InterPro" id="IPR026961">
    <property type="entry name" value="PGG_dom"/>
</dbReference>
<evidence type="ECO:0000256" key="6">
    <source>
        <dbReference type="ARBA" id="ARBA00023136"/>
    </source>
</evidence>
<feature type="transmembrane region" description="Helical" evidence="7">
    <location>
        <begin position="212"/>
        <end position="236"/>
    </location>
</feature>
<dbReference type="Pfam" id="PF13962">
    <property type="entry name" value="PGG"/>
    <property type="match status" value="1"/>
</dbReference>
<feature type="transmembrane region" description="Helical" evidence="7">
    <location>
        <begin position="171"/>
        <end position="191"/>
    </location>
</feature>
<gene>
    <name evidence="9" type="ORF">C2845_PM16G04630</name>
</gene>
<keyword evidence="2 7" id="KW-0812">Transmembrane</keyword>
<feature type="domain" description="PGG" evidence="8">
    <location>
        <begin position="165"/>
        <end position="236"/>
    </location>
</feature>
<sequence>MLSGIAKKIIQARPQLAREEDVYKETPVHLAVLRGQVDVLRSAEMEFVNFVLTSRQLRKLINMRDQNGMTALHHSVRKCMPKMLAALLRHPDIDVTVLTNKGSPATWLFDDAIKSAKSLRWNEVSMLLLNADPKRATNIYNLHKEIKDKITDESRKIVKSLTETYTRNTSIVAILMASITFTAALTLSGWYKSDAAGTQGLPIMAKKFAFQAFLISDTLAMCSSLSVAFICVIARWEDLELVLALLQIYDKQDYVVCIHGNQHGIRNWFIHSFGPTYATIGYCDLLSSCFTAHFDHAVW</sequence>
<evidence type="ECO:0000256" key="1">
    <source>
        <dbReference type="ARBA" id="ARBA00004141"/>
    </source>
</evidence>
<evidence type="ECO:0000256" key="3">
    <source>
        <dbReference type="ARBA" id="ARBA00022737"/>
    </source>
</evidence>
<dbReference type="InterPro" id="IPR036770">
    <property type="entry name" value="Ankyrin_rpt-contain_sf"/>
</dbReference>